<sequence>MDRKTLETIQRFQSRCVAVNTLISLPAGTYEGQVPGFPGLIDRNTALKETMEFLIPRWDDFSTDPGFPDTVRVWMWPLDDPQPSEPFTTFTVSSPGTGGVPVNIALARRPPGAHLIRYEVFVDNIGNSTQSEPQLLIVDLAPPYYSHVGPIPAPLPPADLPTPATLDYFQGLPNQAAMFRVPDYMANGRAPGDYLLAYYNNSDTPYLPTAGSTDPKWVLPENLNFPLPLSVVEGSPDGLRSVRYELYDAAGNPARLSSQFVFDVGLFPAPSNFRAPTIDLAVPGDLLIDRSDAAQLNGAIIRIPAYADFLRGDEGDMISVTLTTSLGTVTLPDVPLGSNTFPVQVHVGFPTLALLYGATEGLLSMTVSYAVKRRSVSYPSAQTATTDLDLFVVGPANPNEPDLVNPNLNPVVVRGEDATGAEGPPNELLPEHANRPANAYITLWDEPPTPDAGPFTIYLFYEGVQVDSLFVPSGIADQVVRLQIPWSAVSDHNNGTKRVHYTIGAAGSSNRQVSPTTLVEVTANIIFLAPPLVRNLIGSGAGIINCTSFRPVGPPPGNIIVFVPPSEHFLLGMIVTVHWRGYRDDAGTIEVPAVAGSKASAPLTQSMINLGFEIELEDYFTRFKPIQPTTDDRLAGSARVHYSIVLPSGPVNSSDATPRVRGQQIGGTGPVFCDGMAVPAP</sequence>
<dbReference type="Proteomes" id="UP000255125">
    <property type="component" value="Unassembled WGS sequence"/>
</dbReference>
<proteinExistence type="predicted"/>
<accession>A0A379IE62</accession>
<evidence type="ECO:0000313" key="1">
    <source>
        <dbReference type="EMBL" id="SUD31137.1"/>
    </source>
</evidence>
<reference evidence="1 2" key="1">
    <citation type="submission" date="2018-06" db="EMBL/GenBank/DDBJ databases">
        <authorList>
            <consortium name="Pathogen Informatics"/>
            <person name="Doyle S."/>
        </authorList>
    </citation>
    <scope>NUCLEOTIDE SEQUENCE [LARGE SCALE GENOMIC DNA]</scope>
    <source>
        <strain evidence="1 2">NCTC10392</strain>
    </source>
</reference>
<dbReference type="KEGG" id="pfn:HZ99_04005"/>
<dbReference type="AlphaFoldDB" id="A0A379IE62"/>
<protein>
    <submittedName>
        <fullName evidence="1">Uncharacterized protein</fullName>
    </submittedName>
</protein>
<evidence type="ECO:0000313" key="2">
    <source>
        <dbReference type="Proteomes" id="UP000255125"/>
    </source>
</evidence>
<name>A0A379IE62_PSEFL</name>
<gene>
    <name evidence="1" type="ORF">NCTC10392_03063</name>
</gene>
<dbReference type="RefSeq" id="WP_038441486.1">
    <property type="nucleotide sequence ID" value="NZ_CP008896.1"/>
</dbReference>
<dbReference type="EMBL" id="UGUS01000002">
    <property type="protein sequence ID" value="SUD31137.1"/>
    <property type="molecule type" value="Genomic_DNA"/>
</dbReference>
<organism evidence="1 2">
    <name type="scientific">Pseudomonas fluorescens</name>
    <dbReference type="NCBI Taxonomy" id="294"/>
    <lineage>
        <taxon>Bacteria</taxon>
        <taxon>Pseudomonadati</taxon>
        <taxon>Pseudomonadota</taxon>
        <taxon>Gammaproteobacteria</taxon>
        <taxon>Pseudomonadales</taxon>
        <taxon>Pseudomonadaceae</taxon>
        <taxon>Pseudomonas</taxon>
    </lineage>
</organism>